<dbReference type="SUPFAM" id="SSF51445">
    <property type="entry name" value="(Trans)glycosidases"/>
    <property type="match status" value="1"/>
</dbReference>
<keyword evidence="3" id="KW-1185">Reference proteome</keyword>
<dbReference type="RefSeq" id="WP_194700593.1">
    <property type="nucleotide sequence ID" value="NZ_JADKNH010000002.1"/>
</dbReference>
<dbReference type="Proteomes" id="UP000614200">
    <property type="component" value="Unassembled WGS sequence"/>
</dbReference>
<feature type="transmembrane region" description="Helical" evidence="1">
    <location>
        <begin position="12"/>
        <end position="32"/>
    </location>
</feature>
<protein>
    <submittedName>
        <fullName evidence="2">Uncharacterized protein</fullName>
    </submittedName>
</protein>
<proteinExistence type="predicted"/>
<keyword evidence="1" id="KW-0812">Transmembrane</keyword>
<keyword evidence="1" id="KW-0472">Membrane</keyword>
<evidence type="ECO:0000313" key="2">
    <source>
        <dbReference type="EMBL" id="MBF4692361.1"/>
    </source>
</evidence>
<dbReference type="Gene3D" id="3.20.20.80">
    <property type="entry name" value="Glycosidases"/>
    <property type="match status" value="1"/>
</dbReference>
<keyword evidence="1" id="KW-1133">Transmembrane helix</keyword>
<evidence type="ECO:0000256" key="1">
    <source>
        <dbReference type="SAM" id="Phobius"/>
    </source>
</evidence>
<reference evidence="2 3" key="1">
    <citation type="submission" date="2020-11" db="EMBL/GenBank/DDBJ databases">
        <title>Fusibacter basophilias sp. nov.</title>
        <authorList>
            <person name="Qiu D."/>
        </authorList>
    </citation>
    <scope>NUCLEOTIDE SEQUENCE [LARGE SCALE GENOMIC DNA]</scope>
    <source>
        <strain evidence="2 3">Q10-2</strain>
    </source>
</reference>
<gene>
    <name evidence="2" type="ORF">ISU02_04500</name>
</gene>
<name>A0ABR9ZPW3_9FIRM</name>
<evidence type="ECO:0000313" key="3">
    <source>
        <dbReference type="Proteomes" id="UP000614200"/>
    </source>
</evidence>
<dbReference type="EMBL" id="JADKNH010000002">
    <property type="protein sequence ID" value="MBF4692361.1"/>
    <property type="molecule type" value="Genomic_DNA"/>
</dbReference>
<comment type="caution">
    <text evidence="2">The sequence shown here is derived from an EMBL/GenBank/DDBJ whole genome shotgun (WGS) entry which is preliminary data.</text>
</comment>
<sequence>MKYRWISKAAQGFVFLITFMIGLLIVIPIITFQNKPDSQVVIKQYGEKKDASIWLLDHFKIRARDSDKNPDLLLINDSQFLELDHSEDINHNIVVFESIYQQVNASKYLSEKLNYLTGVRSSRFVGKTYQELSEIENIPAEIISQYRQKHEGQWPFYGEGIIISNEEDIIVLIKGQDYSGTLMVSSDEFASETQIPYYGVFEITEGDVPIVAQFNLKTTDQGQAKLAQFQLTNEFPAGYHISRNYFNGYYLAGNFTSNSILAEPQYDLIVWMMQHKLIYEKFTGEQVFWQLTVPFFEHVIELAQDQEHAIQVTSSEFTIQDKTIFKWDNTGDTNPFFVKGVNLGVALPGKFFTEFPQDKVTYLNWLSQMEALRINTIRIYTLLPPNFYQALYEYNQKASEPIYLLQEIWPEENPEDLNYLAETYNQVYKREIEYAVHAIHGNIEIPKRDYRAYGLYAYDVSPYLLGYLVGREMEPEEVIETNALNEGYQFQGEYMYSEKNASPTEAWLAASCDYTLNIESEFYKGNPLIGIVNWPTLDSLSHDSEWNINGDKSLQFNDKVSVNIDHIGIHTEQVNGFFGAYHIYPNYPNFMNNEQLYASYHDDEGVFRYGGYLEAFMNQNHRYPAVVAEYGISTSAVTSHFNPDGLNHGGLSEAEQADFIIRMTDAIINEHYSGAIIFEWMDEWAKKTWTTEFYMIPYERQVLWHNTLDPEQNYGLLAYEALAPEYKNIFTSNSPYLDLEYVNAGQNASHIYLELQFKTKPDLSQGIQIALDLNTEKDSSATAEQSFEYLIEINTSPTLSVAPSYNWLKGHYKSIPEDFETFEHLNQLVNPENTDKAGNYVPELTVDLSQLNIGDLSIPQNSIWIEDHRIVIRIPYGLLGISDPSSRSILWDSRVFIPDKIDQIETTQIEMIGLRVQKDKMRLVDMNLPLETWDVPSFKTRLKRGFINIGAYFDQIE</sequence>
<dbReference type="InterPro" id="IPR017853">
    <property type="entry name" value="GH"/>
</dbReference>
<organism evidence="2 3">
    <name type="scientific">Fusibacter ferrireducens</name>
    <dbReference type="NCBI Taxonomy" id="2785058"/>
    <lineage>
        <taxon>Bacteria</taxon>
        <taxon>Bacillati</taxon>
        <taxon>Bacillota</taxon>
        <taxon>Clostridia</taxon>
        <taxon>Eubacteriales</taxon>
        <taxon>Eubacteriales Family XII. Incertae Sedis</taxon>
        <taxon>Fusibacter</taxon>
    </lineage>
</organism>
<accession>A0ABR9ZPW3</accession>